<protein>
    <recommendedName>
        <fullName evidence="1">Parvulin-like PPIase</fullName>
    </recommendedName>
    <alternativeName>
        <fullName evidence="7">Peptidyl-prolyl cis-trans isomerase plp</fullName>
    </alternativeName>
    <alternativeName>
        <fullName evidence="8">Rotamase plp</fullName>
    </alternativeName>
</protein>
<evidence type="ECO:0000256" key="7">
    <source>
        <dbReference type="ARBA" id="ARBA00030642"/>
    </source>
</evidence>
<evidence type="ECO:0000313" key="13">
    <source>
        <dbReference type="Proteomes" id="UP000037178"/>
    </source>
</evidence>
<evidence type="ECO:0000256" key="9">
    <source>
        <dbReference type="PROSITE-ProRule" id="PRU00278"/>
    </source>
</evidence>
<dbReference type="InterPro" id="IPR015391">
    <property type="entry name" value="SurA_N"/>
</dbReference>
<feature type="signal peptide" evidence="10">
    <location>
        <begin position="1"/>
        <end position="21"/>
    </location>
</feature>
<dbReference type="InterPro" id="IPR050280">
    <property type="entry name" value="OMP_Chaperone_SurA"/>
</dbReference>
<reference evidence="12 13" key="1">
    <citation type="submission" date="2015-06" db="EMBL/GenBank/DDBJ databases">
        <title>Draft genome sequence of an Alphaproteobacteria species associated to the Mediterranean sponge Oscarella lobularis.</title>
        <authorList>
            <person name="Jourda C."/>
            <person name="Santini S."/>
            <person name="Claverie J.-M."/>
        </authorList>
    </citation>
    <scope>NUCLEOTIDE SEQUENCE [LARGE SCALE GENOMIC DNA]</scope>
    <source>
        <strain evidence="12">IGS</strain>
    </source>
</reference>
<keyword evidence="3" id="KW-0574">Periplasm</keyword>
<keyword evidence="5" id="KW-0143">Chaperone</keyword>
<dbReference type="Gene3D" id="3.10.50.40">
    <property type="match status" value="1"/>
</dbReference>
<evidence type="ECO:0000259" key="11">
    <source>
        <dbReference type="PROSITE" id="PS50198"/>
    </source>
</evidence>
<evidence type="ECO:0000256" key="8">
    <source>
        <dbReference type="ARBA" id="ARBA00031484"/>
    </source>
</evidence>
<evidence type="ECO:0000256" key="3">
    <source>
        <dbReference type="ARBA" id="ARBA00022764"/>
    </source>
</evidence>
<dbReference type="EMBL" id="LFTY01000002">
    <property type="protein sequence ID" value="KMW56231.1"/>
    <property type="molecule type" value="Genomic_DNA"/>
</dbReference>
<feature type="domain" description="PpiC" evidence="11">
    <location>
        <begin position="161"/>
        <end position="258"/>
    </location>
</feature>
<dbReference type="Pfam" id="PF09312">
    <property type="entry name" value="SurA_N"/>
    <property type="match status" value="1"/>
</dbReference>
<evidence type="ECO:0000256" key="6">
    <source>
        <dbReference type="ARBA" id="ARBA00023235"/>
    </source>
</evidence>
<dbReference type="PANTHER" id="PTHR47637:SF1">
    <property type="entry name" value="CHAPERONE SURA"/>
    <property type="match status" value="1"/>
</dbReference>
<name>A0A0J9DZY0_9RHOB</name>
<dbReference type="SUPFAM" id="SSF54534">
    <property type="entry name" value="FKBP-like"/>
    <property type="match status" value="1"/>
</dbReference>
<dbReference type="PATRIC" id="fig|1675527.3.peg.1264"/>
<proteinExistence type="predicted"/>
<keyword evidence="6 9" id="KW-0413">Isomerase</keyword>
<dbReference type="PANTHER" id="PTHR47637">
    <property type="entry name" value="CHAPERONE SURA"/>
    <property type="match status" value="1"/>
</dbReference>
<dbReference type="InterPro" id="IPR000297">
    <property type="entry name" value="PPIase_PpiC"/>
</dbReference>
<feature type="chain" id="PRO_5007774269" description="Parvulin-like PPIase" evidence="10">
    <location>
        <begin position="22"/>
        <end position="405"/>
    </location>
</feature>
<keyword evidence="2 10" id="KW-0732">Signal</keyword>
<dbReference type="Proteomes" id="UP000037178">
    <property type="component" value="Unassembled WGS sequence"/>
</dbReference>
<dbReference type="PROSITE" id="PS50198">
    <property type="entry name" value="PPIC_PPIASE_2"/>
    <property type="match status" value="1"/>
</dbReference>
<evidence type="ECO:0000256" key="1">
    <source>
        <dbReference type="ARBA" id="ARBA00018370"/>
    </source>
</evidence>
<dbReference type="InterPro" id="IPR046357">
    <property type="entry name" value="PPIase_dom_sf"/>
</dbReference>
<dbReference type="AlphaFoldDB" id="A0A0J9DZY0"/>
<dbReference type="GO" id="GO:0003755">
    <property type="term" value="F:peptidyl-prolyl cis-trans isomerase activity"/>
    <property type="evidence" value="ECO:0007669"/>
    <property type="project" value="UniProtKB-KW"/>
</dbReference>
<evidence type="ECO:0000256" key="4">
    <source>
        <dbReference type="ARBA" id="ARBA00023110"/>
    </source>
</evidence>
<keyword evidence="4 9" id="KW-0697">Rotamase</keyword>
<comment type="caution">
    <text evidence="12">The sequence shown here is derived from an EMBL/GenBank/DDBJ whole genome shotgun (WGS) entry which is preliminary data.</text>
</comment>
<evidence type="ECO:0000256" key="10">
    <source>
        <dbReference type="SAM" id="SignalP"/>
    </source>
</evidence>
<keyword evidence="13" id="KW-1185">Reference proteome</keyword>
<accession>A0A0J9DZY0</accession>
<evidence type="ECO:0000256" key="5">
    <source>
        <dbReference type="ARBA" id="ARBA00023186"/>
    </source>
</evidence>
<dbReference type="STRING" id="1675527.AIOL_001183"/>
<dbReference type="Gene3D" id="1.10.4030.10">
    <property type="entry name" value="Porin chaperone SurA, peptide-binding domain"/>
    <property type="match status" value="1"/>
</dbReference>
<sequence>MAQLRIMILGLLVALAGPALGQSNPFAPAVQVNDRVITQFELDQRILFFEALRAPGDLEQQALDRLVEERLQYDAAQTLGLSIGDEQVQAGMEEFAGRANLTAEQFVAAMGQEGVAEETFRDFVRAGMLWREVVRARFGPRTVVTEAEIDRALELGSATGGVRVLISEIFLPADTPERRAAAQRRAEDLSKITTLGAFASAARQYSAAPSRGRGGRQDWIPVGNLPPAIRAQILTLAPGEVTDPIEVPNAIALFQLRDLEETDAADAEAVSVEFARYFIPGGRSGAALAEADKIMAEVDTCDDLYGVAQGQPEDRLLRDVLPVAEIAGDIAIELAKLDEGEVSTALSTGDGQALVFLMLCGRTLEVNAEANREAVRQSLINQRLASYASGYLSELRADAVIQRLQ</sequence>
<dbReference type="Pfam" id="PF00639">
    <property type="entry name" value="Rotamase"/>
    <property type="match status" value="1"/>
</dbReference>
<evidence type="ECO:0000256" key="2">
    <source>
        <dbReference type="ARBA" id="ARBA00022729"/>
    </source>
</evidence>
<gene>
    <name evidence="12" type="ORF">AIOL_001183</name>
</gene>
<dbReference type="SUPFAM" id="SSF109998">
    <property type="entry name" value="Triger factor/SurA peptide-binding domain-like"/>
    <property type="match status" value="1"/>
</dbReference>
<organism evidence="12 13">
    <name type="scientific">Candidatus Rhodobacter oscarellae</name>
    <dbReference type="NCBI Taxonomy" id="1675527"/>
    <lineage>
        <taxon>Bacteria</taxon>
        <taxon>Pseudomonadati</taxon>
        <taxon>Pseudomonadota</taxon>
        <taxon>Alphaproteobacteria</taxon>
        <taxon>Rhodobacterales</taxon>
        <taxon>Rhodobacter group</taxon>
        <taxon>Rhodobacter</taxon>
    </lineage>
</organism>
<evidence type="ECO:0000313" key="12">
    <source>
        <dbReference type="EMBL" id="KMW56231.1"/>
    </source>
</evidence>
<dbReference type="InterPro" id="IPR027304">
    <property type="entry name" value="Trigger_fact/SurA_dom_sf"/>
</dbReference>